<dbReference type="SMART" id="SM00220">
    <property type="entry name" value="S_TKc"/>
    <property type="match status" value="1"/>
</dbReference>
<dbReference type="InterPro" id="IPR000719">
    <property type="entry name" value="Prot_kinase_dom"/>
</dbReference>
<keyword evidence="5" id="KW-0418">Kinase</keyword>
<keyword evidence="4" id="KW-0547">Nucleotide-binding</keyword>
<dbReference type="InterPro" id="IPR024678">
    <property type="entry name" value="Kinase_OSR1/WNK_CCT"/>
</dbReference>
<evidence type="ECO:0000256" key="2">
    <source>
        <dbReference type="ARBA" id="ARBA00022527"/>
    </source>
</evidence>
<dbReference type="AlphaFoldDB" id="A0A8T1RQ31"/>
<keyword evidence="3" id="KW-0808">Transferase</keyword>
<evidence type="ECO:0000256" key="7">
    <source>
        <dbReference type="ARBA" id="ARBA00047899"/>
    </source>
</evidence>
<dbReference type="PROSITE" id="PS50011">
    <property type="entry name" value="PROTEIN_KINASE_DOM"/>
    <property type="match status" value="1"/>
</dbReference>
<keyword evidence="6" id="KW-0067">ATP-binding</keyword>
<dbReference type="InterPro" id="IPR008271">
    <property type="entry name" value="Ser/Thr_kinase_AS"/>
</dbReference>
<organism evidence="11 12">
    <name type="scientific">Carya illinoinensis</name>
    <name type="common">Pecan</name>
    <dbReference type="NCBI Taxonomy" id="32201"/>
    <lineage>
        <taxon>Eukaryota</taxon>
        <taxon>Viridiplantae</taxon>
        <taxon>Streptophyta</taxon>
        <taxon>Embryophyta</taxon>
        <taxon>Tracheophyta</taxon>
        <taxon>Spermatophyta</taxon>
        <taxon>Magnoliopsida</taxon>
        <taxon>eudicotyledons</taxon>
        <taxon>Gunneridae</taxon>
        <taxon>Pentapetalae</taxon>
        <taxon>rosids</taxon>
        <taxon>fabids</taxon>
        <taxon>Fagales</taxon>
        <taxon>Juglandaceae</taxon>
        <taxon>Carya</taxon>
    </lineage>
</organism>
<feature type="domain" description="Protein kinase" evidence="10">
    <location>
        <begin position="24"/>
        <end position="281"/>
    </location>
</feature>
<dbReference type="InterPro" id="IPR011009">
    <property type="entry name" value="Kinase-like_dom_sf"/>
</dbReference>
<dbReference type="EMBL" id="CM031809">
    <property type="protein sequence ID" value="KAG6668373.1"/>
    <property type="molecule type" value="Genomic_DNA"/>
</dbReference>
<evidence type="ECO:0000313" key="11">
    <source>
        <dbReference type="EMBL" id="KAG6668373.1"/>
    </source>
</evidence>
<dbReference type="Gene3D" id="1.10.510.10">
    <property type="entry name" value="Transferase(Phosphotransferase) domain 1"/>
    <property type="match status" value="1"/>
</dbReference>
<evidence type="ECO:0000256" key="9">
    <source>
        <dbReference type="SAM" id="MobiDB-lite"/>
    </source>
</evidence>
<evidence type="ECO:0000259" key="10">
    <source>
        <dbReference type="PROSITE" id="PS50011"/>
    </source>
</evidence>
<protein>
    <recommendedName>
        <fullName evidence="1">non-specific serine/threonine protein kinase</fullName>
        <ecNumber evidence="1">2.7.11.1</ecNumber>
    </recommendedName>
</protein>
<feature type="region of interest" description="Disordered" evidence="9">
    <location>
        <begin position="571"/>
        <end position="593"/>
    </location>
</feature>
<gene>
    <name evidence="11" type="ORF">CIPAW_01G165500</name>
</gene>
<dbReference type="PROSITE" id="PS00108">
    <property type="entry name" value="PROTEIN_KINASE_ST"/>
    <property type="match status" value="1"/>
</dbReference>
<dbReference type="PANTHER" id="PTHR13902">
    <property type="entry name" value="SERINE/THREONINE-PROTEIN KINASE WNK WITH NO LYSINE -RELATED"/>
    <property type="match status" value="1"/>
</dbReference>
<dbReference type="Gene3D" id="3.10.20.90">
    <property type="entry name" value="Phosphatidylinositol 3-kinase Catalytic Subunit, Chain A, domain 1"/>
    <property type="match status" value="1"/>
</dbReference>
<evidence type="ECO:0000256" key="1">
    <source>
        <dbReference type="ARBA" id="ARBA00012513"/>
    </source>
</evidence>
<dbReference type="Gene3D" id="3.30.200.20">
    <property type="entry name" value="Phosphorylase Kinase, domain 1"/>
    <property type="match status" value="1"/>
</dbReference>
<evidence type="ECO:0000256" key="8">
    <source>
        <dbReference type="ARBA" id="ARBA00048679"/>
    </source>
</evidence>
<accession>A0A8T1RQ31</accession>
<dbReference type="GO" id="GO:0004674">
    <property type="term" value="F:protein serine/threonine kinase activity"/>
    <property type="evidence" value="ECO:0007669"/>
    <property type="project" value="UniProtKB-KW"/>
</dbReference>
<dbReference type="OrthoDB" id="4062651at2759"/>
<keyword evidence="2" id="KW-0723">Serine/threonine-protein kinase</keyword>
<dbReference type="Pfam" id="PF00069">
    <property type="entry name" value="Pkinase"/>
    <property type="match status" value="1"/>
</dbReference>
<evidence type="ECO:0000256" key="4">
    <source>
        <dbReference type="ARBA" id="ARBA00022741"/>
    </source>
</evidence>
<sequence length="738" mass="84209">MNGVSAVEPDYSEFVEVDPTGRYGRYNEILGKGASKTVFRAFDEYQGIEVAWNQVKLYDFLQNPEDLERLYCEIHLLKTLKHNNIMKFYTSWVDTAKRNINFVTEMFTSGTLRQYRLKHKRVNIRAVKHWCRQILKGLLYLHSLNPPVIHRDLKCDNIFINGNQGEVKIGDLGLAAILRKSHAAHCVGTPEFMAPEVYEEEYNELVDIYSFGMCILEMVTFEYPYSECTHPAQIYKKVVSGKKPEALYKVKDPEVRQFVEKCLAAVSHRLPARELLKDPFLQIDDYGFCSSPVEYRGDFDELSPFLRQPHYESYNINHSFINGYSNCLGYAGENDLEYHPIEFGTSEIDLFTCQEDEHLADVDITIKGSRREDDDVFLRLRMADKEGRIRNVYFPFDIETDTALSVATEMVAELDITDQDMIKIADMIDSEISTLVPEWNRGLGIEESLHCTNGNSGHNCVSKDSLLDYVSSNGPGPKNLQVLQCSKQGCAAIHGRFEEITYQVEGSEQCVTAVELKTSSQFGGIHFADIWAQREGLELSSPGSKDICCNEGNNTLDQLTVENERAIKMDDQSEYDARNSLSTTRSAERTLSDDNENEIRQELRWLKAKYQLQLRELKDQQLGVKWKLSSLSPKSFHFEHERDDGFSPPMGSPQLKRENNRPLLKPLPSGKNFTTDFLIDADKKCSTVANRMTENSETVNVSYSPENMSTAKNFYTGPWLLPHALQRATSLPVDPVDV</sequence>
<evidence type="ECO:0000256" key="5">
    <source>
        <dbReference type="ARBA" id="ARBA00022777"/>
    </source>
</evidence>
<evidence type="ECO:0000256" key="3">
    <source>
        <dbReference type="ARBA" id="ARBA00022679"/>
    </source>
</evidence>
<comment type="catalytic activity">
    <reaction evidence="7">
        <text>L-threonyl-[protein] + ATP = O-phospho-L-threonyl-[protein] + ADP + H(+)</text>
        <dbReference type="Rhea" id="RHEA:46608"/>
        <dbReference type="Rhea" id="RHEA-COMP:11060"/>
        <dbReference type="Rhea" id="RHEA-COMP:11605"/>
        <dbReference type="ChEBI" id="CHEBI:15378"/>
        <dbReference type="ChEBI" id="CHEBI:30013"/>
        <dbReference type="ChEBI" id="CHEBI:30616"/>
        <dbReference type="ChEBI" id="CHEBI:61977"/>
        <dbReference type="ChEBI" id="CHEBI:456216"/>
        <dbReference type="EC" id="2.7.11.1"/>
    </reaction>
</comment>
<proteinExistence type="predicted"/>
<comment type="caution">
    <text evidence="11">The sequence shown here is derived from an EMBL/GenBank/DDBJ whole genome shotgun (WGS) entry which is preliminary data.</text>
</comment>
<dbReference type="InterPro" id="IPR050588">
    <property type="entry name" value="WNK_Ser-Thr_kinase"/>
</dbReference>
<reference evidence="11" key="1">
    <citation type="submission" date="2020-12" db="EMBL/GenBank/DDBJ databases">
        <title>WGS assembly of Carya illinoinensis cv. Pawnee.</title>
        <authorList>
            <person name="Platts A."/>
            <person name="Shu S."/>
            <person name="Wright S."/>
            <person name="Barry K."/>
            <person name="Edger P."/>
            <person name="Pires J.C."/>
            <person name="Schmutz J."/>
        </authorList>
    </citation>
    <scope>NUCLEOTIDE SEQUENCE</scope>
    <source>
        <tissue evidence="11">Leaf</tissue>
    </source>
</reference>
<dbReference type="EC" id="2.7.11.1" evidence="1"/>
<dbReference type="GO" id="GO:0005524">
    <property type="term" value="F:ATP binding"/>
    <property type="evidence" value="ECO:0007669"/>
    <property type="project" value="UniProtKB-KW"/>
</dbReference>
<comment type="catalytic activity">
    <reaction evidence="8">
        <text>L-seryl-[protein] + ATP = O-phospho-L-seryl-[protein] + ADP + H(+)</text>
        <dbReference type="Rhea" id="RHEA:17989"/>
        <dbReference type="Rhea" id="RHEA-COMP:9863"/>
        <dbReference type="Rhea" id="RHEA-COMP:11604"/>
        <dbReference type="ChEBI" id="CHEBI:15378"/>
        <dbReference type="ChEBI" id="CHEBI:29999"/>
        <dbReference type="ChEBI" id="CHEBI:30616"/>
        <dbReference type="ChEBI" id="CHEBI:83421"/>
        <dbReference type="ChEBI" id="CHEBI:456216"/>
        <dbReference type="EC" id="2.7.11.1"/>
    </reaction>
</comment>
<dbReference type="CDD" id="cd13983">
    <property type="entry name" value="STKc_WNK"/>
    <property type="match status" value="1"/>
</dbReference>
<keyword evidence="12" id="KW-1185">Reference proteome</keyword>
<evidence type="ECO:0000313" key="12">
    <source>
        <dbReference type="Proteomes" id="UP000811609"/>
    </source>
</evidence>
<feature type="region of interest" description="Disordered" evidence="9">
    <location>
        <begin position="639"/>
        <end position="667"/>
    </location>
</feature>
<name>A0A8T1RQ31_CARIL</name>
<dbReference type="SUPFAM" id="SSF56112">
    <property type="entry name" value="Protein kinase-like (PK-like)"/>
    <property type="match status" value="1"/>
</dbReference>
<dbReference type="FunFam" id="3.30.200.20:FF:000075">
    <property type="entry name" value="Probable serine/threonine-protein kinase WNK1"/>
    <property type="match status" value="1"/>
</dbReference>
<dbReference type="FunFam" id="1.10.510.10:FF:000046">
    <property type="entry name" value="probable serine/threonine-protein kinase WNK9"/>
    <property type="match status" value="1"/>
</dbReference>
<evidence type="ECO:0000256" key="6">
    <source>
        <dbReference type="ARBA" id="ARBA00022840"/>
    </source>
</evidence>
<dbReference type="Proteomes" id="UP000811609">
    <property type="component" value="Chromosome 1"/>
</dbReference>
<dbReference type="Pfam" id="PF12202">
    <property type="entry name" value="OSR1_C"/>
    <property type="match status" value="1"/>
</dbReference>